<dbReference type="EMBL" id="JADGJH010001243">
    <property type="protein sequence ID" value="KAJ3116203.1"/>
    <property type="molecule type" value="Genomic_DNA"/>
</dbReference>
<accession>A0AAD5T3D0</accession>
<dbReference type="Proteomes" id="UP001211907">
    <property type="component" value="Unassembled WGS sequence"/>
</dbReference>
<dbReference type="InterPro" id="IPR027417">
    <property type="entry name" value="P-loop_NTPase"/>
</dbReference>
<keyword evidence="2" id="KW-0472">Membrane</keyword>
<comment type="caution">
    <text evidence="3">The sequence shown here is derived from an EMBL/GenBank/DDBJ whole genome shotgun (WGS) entry which is preliminary data.</text>
</comment>
<feature type="transmembrane region" description="Helical" evidence="2">
    <location>
        <begin position="122"/>
        <end position="144"/>
    </location>
</feature>
<evidence type="ECO:0000313" key="3">
    <source>
        <dbReference type="EMBL" id="KAJ3116203.1"/>
    </source>
</evidence>
<protein>
    <submittedName>
        <fullName evidence="3">Uncharacterized protein</fullName>
    </submittedName>
</protein>
<dbReference type="Gene3D" id="3.40.50.300">
    <property type="entry name" value="P-loop containing nucleotide triphosphate hydrolases"/>
    <property type="match status" value="1"/>
</dbReference>
<feature type="transmembrane region" description="Helical" evidence="2">
    <location>
        <begin position="415"/>
        <end position="435"/>
    </location>
</feature>
<keyword evidence="4" id="KW-1185">Reference proteome</keyword>
<feature type="transmembrane region" description="Helical" evidence="2">
    <location>
        <begin position="500"/>
        <end position="522"/>
    </location>
</feature>
<sequence length="646" mass="68886">MFSTLWNSTTTRIQGQTQTQTQIQQQAQAQTASAFLAQIDATEEIVEAGDSPPVFTHAFKAAFVEQLAAAVSDADPESDRRSEQDSIPAENSNSNTVHIKKVQSADTAIELTKQRAAVDANLARIVGAPFTVLVAGLFLSAVQFRIAENILGGAGLGKSALVNAVLGVSVSNVNHMVAQRAVSSASSFLDPAGWARVIDSAGFARSSNSLFSSDHLLQFMDLATSADGASHLLHIDMIWYLVDHIQPDDVSVMKALLQKQIPFLVIIAKCDSKSASEIYSIRSQVHALLSPQLDSDDATANAIDTIIHNLDLDAPVRGWDVVEFSNPPVDSYPKCQECGSVSVLADLADTGKKAWFCSKDGCLFSAQYYLKIQDTRSLKDSLSFLSGAINSLLGNIPTRRLQIAKLLDATPKKKAAIRIVTAATLAAAGIGAAPIPFADTPLLLATQYTMILAICRVFGVRALGLNDSRFYVSLLAASPFPFLGILAAGAAKAIPGVGSVGAAIVEAPIAGGLTMAMGVAVIQTCVQLHKARIEGRSGGDMEFLFDQDVQKLVQATFKNTAAWIRRAVTKRDGFSERAVGDYISHIVDGSEEVPVLTFDARVEDRAHFPENNLRSGTYSDVAVTEVAVDIEKIKGELAERPASEVA</sequence>
<evidence type="ECO:0000256" key="2">
    <source>
        <dbReference type="SAM" id="Phobius"/>
    </source>
</evidence>
<feature type="transmembrane region" description="Helical" evidence="2">
    <location>
        <begin position="471"/>
        <end position="494"/>
    </location>
</feature>
<organism evidence="3 4">
    <name type="scientific">Physocladia obscura</name>
    <dbReference type="NCBI Taxonomy" id="109957"/>
    <lineage>
        <taxon>Eukaryota</taxon>
        <taxon>Fungi</taxon>
        <taxon>Fungi incertae sedis</taxon>
        <taxon>Chytridiomycota</taxon>
        <taxon>Chytridiomycota incertae sedis</taxon>
        <taxon>Chytridiomycetes</taxon>
        <taxon>Chytridiales</taxon>
        <taxon>Chytriomycetaceae</taxon>
        <taxon>Physocladia</taxon>
    </lineage>
</organism>
<name>A0AAD5T3D0_9FUNG</name>
<reference evidence="3" key="1">
    <citation type="submission" date="2020-05" db="EMBL/GenBank/DDBJ databases">
        <title>Phylogenomic resolution of chytrid fungi.</title>
        <authorList>
            <person name="Stajich J.E."/>
            <person name="Amses K."/>
            <person name="Simmons R."/>
            <person name="Seto K."/>
            <person name="Myers J."/>
            <person name="Bonds A."/>
            <person name="Quandt C.A."/>
            <person name="Barry K."/>
            <person name="Liu P."/>
            <person name="Grigoriev I."/>
            <person name="Longcore J.E."/>
            <person name="James T.Y."/>
        </authorList>
    </citation>
    <scope>NUCLEOTIDE SEQUENCE</scope>
    <source>
        <strain evidence="3">JEL0513</strain>
    </source>
</reference>
<evidence type="ECO:0000313" key="4">
    <source>
        <dbReference type="Proteomes" id="UP001211907"/>
    </source>
</evidence>
<gene>
    <name evidence="3" type="ORF">HK100_001132</name>
</gene>
<feature type="transmembrane region" description="Helical" evidence="2">
    <location>
        <begin position="150"/>
        <end position="170"/>
    </location>
</feature>
<dbReference type="SUPFAM" id="SSF52540">
    <property type="entry name" value="P-loop containing nucleoside triphosphate hydrolases"/>
    <property type="match status" value="1"/>
</dbReference>
<keyword evidence="2" id="KW-1133">Transmembrane helix</keyword>
<feature type="transmembrane region" description="Helical" evidence="2">
    <location>
        <begin position="441"/>
        <end position="459"/>
    </location>
</feature>
<evidence type="ECO:0000256" key="1">
    <source>
        <dbReference type="SAM" id="MobiDB-lite"/>
    </source>
</evidence>
<feature type="non-terminal residue" evidence="3">
    <location>
        <position position="646"/>
    </location>
</feature>
<proteinExistence type="predicted"/>
<keyword evidence="2" id="KW-0812">Transmembrane</keyword>
<dbReference type="AlphaFoldDB" id="A0AAD5T3D0"/>
<feature type="region of interest" description="Disordered" evidence="1">
    <location>
        <begin position="72"/>
        <end position="96"/>
    </location>
</feature>